<gene>
    <name evidence="1" type="ORF">JFN88_07690</name>
</gene>
<comment type="caution">
    <text evidence="1">The sequence shown here is derived from an EMBL/GenBank/DDBJ whole genome shotgun (WGS) entry which is preliminary data.</text>
</comment>
<evidence type="ECO:0000313" key="1">
    <source>
        <dbReference type="EMBL" id="MBJ6361193.1"/>
    </source>
</evidence>
<accession>A0A934MPT2</accession>
<dbReference type="RefSeq" id="WP_199018738.1">
    <property type="nucleotide sequence ID" value="NZ_JAELUP010000020.1"/>
</dbReference>
<keyword evidence="2" id="KW-1185">Reference proteome</keyword>
<dbReference type="EMBL" id="JAELUP010000020">
    <property type="protein sequence ID" value="MBJ6361193.1"/>
    <property type="molecule type" value="Genomic_DNA"/>
</dbReference>
<evidence type="ECO:0000313" key="2">
    <source>
        <dbReference type="Proteomes" id="UP000640274"/>
    </source>
</evidence>
<protein>
    <submittedName>
        <fullName evidence="1">Uncharacterized protein</fullName>
    </submittedName>
</protein>
<proteinExistence type="predicted"/>
<sequence length="80" mass="8821">MIDERVLDEIENSVVTNPEYNKLVDEAIRLLELLNDRLDLDQEGKAALDALEHALAEAQGVAVRQAFQKGLAFTAPCVEA</sequence>
<dbReference type="Proteomes" id="UP000640274">
    <property type="component" value="Unassembled WGS sequence"/>
</dbReference>
<organism evidence="1 2">
    <name type="scientific">Paenibacillus roseus</name>
    <dbReference type="NCBI Taxonomy" id="2798579"/>
    <lineage>
        <taxon>Bacteria</taxon>
        <taxon>Bacillati</taxon>
        <taxon>Bacillota</taxon>
        <taxon>Bacilli</taxon>
        <taxon>Bacillales</taxon>
        <taxon>Paenibacillaceae</taxon>
        <taxon>Paenibacillus</taxon>
    </lineage>
</organism>
<dbReference type="AlphaFoldDB" id="A0A934MPT2"/>
<name>A0A934MPT2_9BACL</name>
<reference evidence="1" key="1">
    <citation type="submission" date="2020-12" db="EMBL/GenBank/DDBJ databases">
        <authorList>
            <person name="Huq M.A."/>
        </authorList>
    </citation>
    <scope>NUCLEOTIDE SEQUENCE</scope>
    <source>
        <strain evidence="1">MAHUQ-46</strain>
    </source>
</reference>